<dbReference type="Proteomes" id="UP000287605">
    <property type="component" value="Unassembled WGS sequence"/>
</dbReference>
<evidence type="ECO:0000259" key="1">
    <source>
        <dbReference type="Pfam" id="PF07905"/>
    </source>
</evidence>
<proteinExistence type="predicted"/>
<evidence type="ECO:0000313" key="3">
    <source>
        <dbReference type="Proteomes" id="UP000287605"/>
    </source>
</evidence>
<gene>
    <name evidence="2" type="ORF">CBF29_13345</name>
</gene>
<dbReference type="AlphaFoldDB" id="A0A430AI12"/>
<keyword evidence="3" id="KW-1185">Reference proteome</keyword>
<dbReference type="OrthoDB" id="142218at2"/>
<sequence length="249" mass="29032">MNRFVSIKEILDLEVFKDAYLLSPRIGLNNKVDNITIMDIPDITNWLTANDLLIIGQSLKHYLNIQLIEKLRQCNISGIITKNKFEEGISKEVANLCTEYKIPFIICNDKYSWSQIMTPIQQRIYQHQNIILEDNVTFYNKLIESITKKGSLSTLCNEIFNISGLSLAMIDQNSTLIDATNDFDWIRYLKDFRSNYLVQQEIIGYDFNGQPFMGIKYLNPYLKKTHEEILLFPVYFQGKSIGYVLLKKM</sequence>
<accession>A0A430AI12</accession>
<evidence type="ECO:0000313" key="2">
    <source>
        <dbReference type="EMBL" id="RSU07634.1"/>
    </source>
</evidence>
<protein>
    <recommendedName>
        <fullName evidence="1">Purine catabolism PurC-like domain-containing protein</fullName>
    </recommendedName>
</protein>
<dbReference type="RefSeq" id="WP_126810205.1">
    <property type="nucleotide sequence ID" value="NZ_NGKA01000038.1"/>
</dbReference>
<reference evidence="2 3" key="1">
    <citation type="submission" date="2017-05" db="EMBL/GenBank/DDBJ databases">
        <title>Vagococcus spp. assemblies.</title>
        <authorList>
            <person name="Gulvik C.A."/>
        </authorList>
    </citation>
    <scope>NUCLEOTIDE SEQUENCE [LARGE SCALE GENOMIC DNA]</scope>
    <source>
        <strain evidence="2 3">CCUG 51432</strain>
    </source>
</reference>
<name>A0A430AI12_9ENTE</name>
<comment type="caution">
    <text evidence="2">The sequence shown here is derived from an EMBL/GenBank/DDBJ whole genome shotgun (WGS) entry which is preliminary data.</text>
</comment>
<dbReference type="Pfam" id="PF07905">
    <property type="entry name" value="PucR"/>
    <property type="match status" value="1"/>
</dbReference>
<dbReference type="InterPro" id="IPR012914">
    <property type="entry name" value="PucR_dom"/>
</dbReference>
<dbReference type="EMBL" id="NGKA01000038">
    <property type="protein sequence ID" value="RSU07634.1"/>
    <property type="molecule type" value="Genomic_DNA"/>
</dbReference>
<organism evidence="2 3">
    <name type="scientific">Vagococcus elongatus</name>
    <dbReference type="NCBI Taxonomy" id="180344"/>
    <lineage>
        <taxon>Bacteria</taxon>
        <taxon>Bacillati</taxon>
        <taxon>Bacillota</taxon>
        <taxon>Bacilli</taxon>
        <taxon>Lactobacillales</taxon>
        <taxon>Enterococcaceae</taxon>
        <taxon>Vagococcus</taxon>
    </lineage>
</organism>
<feature type="domain" description="Purine catabolism PurC-like" evidence="1">
    <location>
        <begin position="9"/>
        <end position="124"/>
    </location>
</feature>